<gene>
    <name evidence="1" type="ORF">ARMOST_21901</name>
</gene>
<proteinExistence type="predicted"/>
<sequence>MLCFRQEEKAPVDAQTNDDDVMAQDLCVLPKLPPNMKGWLGGVQKEYIEQAHLPKFLAIYAEDPATGKEIAYAAVTALLKKYDWHLPFNKTPTLDYDSKEVLTPEDALITVGQESNQASSLY</sequence>
<keyword evidence="2" id="KW-1185">Reference proteome</keyword>
<evidence type="ECO:0000313" key="2">
    <source>
        <dbReference type="Proteomes" id="UP000219338"/>
    </source>
</evidence>
<name>A0A284SBG7_ARMOS</name>
<protein>
    <submittedName>
        <fullName evidence="1">Uncharacterized protein</fullName>
    </submittedName>
</protein>
<evidence type="ECO:0000313" key="1">
    <source>
        <dbReference type="EMBL" id="SJL18315.1"/>
    </source>
</evidence>
<organism evidence="1 2">
    <name type="scientific">Armillaria ostoyae</name>
    <name type="common">Armillaria root rot fungus</name>
    <dbReference type="NCBI Taxonomy" id="47428"/>
    <lineage>
        <taxon>Eukaryota</taxon>
        <taxon>Fungi</taxon>
        <taxon>Dikarya</taxon>
        <taxon>Basidiomycota</taxon>
        <taxon>Agaricomycotina</taxon>
        <taxon>Agaricomycetes</taxon>
        <taxon>Agaricomycetidae</taxon>
        <taxon>Agaricales</taxon>
        <taxon>Marasmiineae</taxon>
        <taxon>Physalacriaceae</taxon>
        <taxon>Armillaria</taxon>
    </lineage>
</organism>
<dbReference type="AlphaFoldDB" id="A0A284SBG7"/>
<dbReference type="Proteomes" id="UP000219338">
    <property type="component" value="Unassembled WGS sequence"/>
</dbReference>
<reference evidence="2" key="1">
    <citation type="journal article" date="2017" name="Nat. Ecol. Evol.">
        <title>Genome expansion and lineage-specific genetic innovations in the forest pathogenic fungi Armillaria.</title>
        <authorList>
            <person name="Sipos G."/>
            <person name="Prasanna A.N."/>
            <person name="Walter M.C."/>
            <person name="O'Connor E."/>
            <person name="Balint B."/>
            <person name="Krizsan K."/>
            <person name="Kiss B."/>
            <person name="Hess J."/>
            <person name="Varga T."/>
            <person name="Slot J."/>
            <person name="Riley R."/>
            <person name="Boka B."/>
            <person name="Rigling D."/>
            <person name="Barry K."/>
            <person name="Lee J."/>
            <person name="Mihaltcheva S."/>
            <person name="LaButti K."/>
            <person name="Lipzen A."/>
            <person name="Waldron R."/>
            <person name="Moloney N.M."/>
            <person name="Sperisen C."/>
            <person name="Kredics L."/>
            <person name="Vagvoelgyi C."/>
            <person name="Patrignani A."/>
            <person name="Fitzpatrick D."/>
            <person name="Nagy I."/>
            <person name="Doyle S."/>
            <person name="Anderson J.B."/>
            <person name="Grigoriev I.V."/>
            <person name="Gueldener U."/>
            <person name="Muensterkoetter M."/>
            <person name="Nagy L.G."/>
        </authorList>
    </citation>
    <scope>NUCLEOTIDE SEQUENCE [LARGE SCALE GENOMIC DNA]</scope>
    <source>
        <strain evidence="2">C18/9</strain>
    </source>
</reference>
<accession>A0A284SBG7</accession>
<dbReference type="OrthoDB" id="3250313at2759"/>
<dbReference type="EMBL" id="FUEG01000057">
    <property type="protein sequence ID" value="SJL18315.1"/>
    <property type="molecule type" value="Genomic_DNA"/>
</dbReference>